<dbReference type="Proteomes" id="UP000324800">
    <property type="component" value="Unassembled WGS sequence"/>
</dbReference>
<evidence type="ECO:0000313" key="3">
    <source>
        <dbReference type="EMBL" id="KAA6372934.1"/>
    </source>
</evidence>
<feature type="compositionally biased region" description="Polar residues" evidence="1">
    <location>
        <begin position="391"/>
        <end position="417"/>
    </location>
</feature>
<feature type="region of interest" description="Disordered" evidence="1">
    <location>
        <begin position="266"/>
        <end position="310"/>
    </location>
</feature>
<feature type="region of interest" description="Disordered" evidence="1">
    <location>
        <begin position="382"/>
        <end position="430"/>
    </location>
</feature>
<dbReference type="AlphaFoldDB" id="A0A5J4URW4"/>
<feature type="region of interest" description="Disordered" evidence="1">
    <location>
        <begin position="573"/>
        <end position="597"/>
    </location>
</feature>
<evidence type="ECO:0000313" key="4">
    <source>
        <dbReference type="Proteomes" id="UP000324800"/>
    </source>
</evidence>
<dbReference type="EMBL" id="SNRW01013159">
    <property type="protein sequence ID" value="KAA6372934.1"/>
    <property type="molecule type" value="Genomic_DNA"/>
</dbReference>
<keyword evidence="2" id="KW-1133">Transmembrane helix</keyword>
<evidence type="ECO:0000256" key="1">
    <source>
        <dbReference type="SAM" id="MobiDB-lite"/>
    </source>
</evidence>
<sequence>MSEWNSINNLVPAEPDPKKNIFVRYIYESLIQLAPINPTVATDVYTWNIEIQQAAIYEEITITVPFAHVCIKSSDSLTNRDVVIRPKVFTMTPDLQEEADLGFNVDPYEFPLISIESSGKLTMHKLTIEHFRENTQFTLCILNHNSTTTWTDIIFRPHSDRNHDLRYTLPFVYMFSGTHLFDSVIFEATLLSQTSACRSRYQSGLIDFLGFGKKQATYIGCQFIDIDRDSGTGAAIQSTGFNLTITDCLFQQTTPSASSYQNMNNQLKIDDDNNKPNPISNKHNTSHKKIHQQIKKKKKQSGNEAPAPPKTAEDLLLNQTCGWDQAYVSIDEIETSIPSNESYINGTTQFIGLQVGALHIQNTKVTIDKSVVFAGNIAPLPDSAIAKPPEQVSNTSAPTNTTKSNSRDFNSSQFMSQKKNNKNKNKQINRNTNKIFNEGEEGEDEWAGIAPLLRGYTSATENTLYRRNILCGYGSQIVVDADPFSEDGIQRESLWILKTDEGSKATYTNLSTPGKCLITGTAGDKPYSLFVPIIEEAKADESEDRYGADITLKGSHFIRCGMMQYEICEYEKPKEVSQTRNDDPPPAEEAPPDPHEEHCQRRIMEYALDWKSEQEVVIQSRYKAVRKWKKIDVRILYGNGQSTEVFTVSTEKLTAGIIVAMVLGALALVGAAVGLLIAVIYCQYKQKQLDEEAKKKEDQEFLMETMDPTYEQQQQ</sequence>
<evidence type="ECO:0000256" key="2">
    <source>
        <dbReference type="SAM" id="Phobius"/>
    </source>
</evidence>
<proteinExistence type="predicted"/>
<feature type="transmembrane region" description="Helical" evidence="2">
    <location>
        <begin position="657"/>
        <end position="681"/>
    </location>
</feature>
<feature type="compositionally biased region" description="Basic and acidic residues" evidence="1">
    <location>
        <begin position="573"/>
        <end position="583"/>
    </location>
</feature>
<reference evidence="3 4" key="1">
    <citation type="submission" date="2019-03" db="EMBL/GenBank/DDBJ databases">
        <title>Single cell metagenomics reveals metabolic interactions within the superorganism composed of flagellate Streblomastix strix and complex community of Bacteroidetes bacteria on its surface.</title>
        <authorList>
            <person name="Treitli S.C."/>
            <person name="Kolisko M."/>
            <person name="Husnik F."/>
            <person name="Keeling P."/>
            <person name="Hampl V."/>
        </authorList>
    </citation>
    <scope>NUCLEOTIDE SEQUENCE [LARGE SCALE GENOMIC DNA]</scope>
    <source>
        <strain evidence="3">ST1C</strain>
    </source>
</reference>
<protein>
    <submittedName>
        <fullName evidence="3">Uncharacterized protein</fullName>
    </submittedName>
</protein>
<feature type="compositionally biased region" description="Basic residues" evidence="1">
    <location>
        <begin position="284"/>
        <end position="300"/>
    </location>
</feature>
<comment type="caution">
    <text evidence="3">The sequence shown here is derived from an EMBL/GenBank/DDBJ whole genome shotgun (WGS) entry which is preliminary data.</text>
</comment>
<gene>
    <name evidence="3" type="ORF">EZS28_031539</name>
</gene>
<keyword evidence="2" id="KW-0472">Membrane</keyword>
<keyword evidence="2" id="KW-0812">Transmembrane</keyword>
<organism evidence="3 4">
    <name type="scientific">Streblomastix strix</name>
    <dbReference type="NCBI Taxonomy" id="222440"/>
    <lineage>
        <taxon>Eukaryota</taxon>
        <taxon>Metamonada</taxon>
        <taxon>Preaxostyla</taxon>
        <taxon>Oxymonadida</taxon>
        <taxon>Streblomastigidae</taxon>
        <taxon>Streblomastix</taxon>
    </lineage>
</organism>
<name>A0A5J4URW4_9EUKA</name>
<accession>A0A5J4URW4</accession>